<protein>
    <submittedName>
        <fullName evidence="3">Uncharacterized protein</fullName>
    </submittedName>
</protein>
<keyword evidence="2" id="KW-0732">Signal</keyword>
<accession>A0A9W9JXK0</accession>
<dbReference type="AlphaFoldDB" id="A0A9W9JXK0"/>
<dbReference type="GeneID" id="81398995"/>
<dbReference type="RefSeq" id="XP_056508119.1">
    <property type="nucleotide sequence ID" value="XM_056659826.1"/>
</dbReference>
<evidence type="ECO:0000256" key="2">
    <source>
        <dbReference type="SAM" id="SignalP"/>
    </source>
</evidence>
<dbReference type="Proteomes" id="UP001141434">
    <property type="component" value="Unassembled WGS sequence"/>
</dbReference>
<evidence type="ECO:0000313" key="3">
    <source>
        <dbReference type="EMBL" id="KAJ5084722.1"/>
    </source>
</evidence>
<feature type="signal peptide" evidence="2">
    <location>
        <begin position="1"/>
        <end position="20"/>
    </location>
</feature>
<proteinExistence type="predicted"/>
<dbReference type="EMBL" id="JAPMSZ010000011">
    <property type="protein sequence ID" value="KAJ5084722.1"/>
    <property type="molecule type" value="Genomic_DNA"/>
</dbReference>
<feature type="region of interest" description="Disordered" evidence="1">
    <location>
        <begin position="26"/>
        <end position="63"/>
    </location>
</feature>
<reference evidence="3" key="1">
    <citation type="submission" date="2022-11" db="EMBL/GenBank/DDBJ databases">
        <authorList>
            <person name="Petersen C."/>
        </authorList>
    </citation>
    <scope>NUCLEOTIDE SEQUENCE</scope>
    <source>
        <strain evidence="3">IBT 34128</strain>
    </source>
</reference>
<keyword evidence="4" id="KW-1185">Reference proteome</keyword>
<sequence>MKVTTVFLALGVAAVSNAAAMPAPKDDLIGFPPGQKPPSQGNEIDARDSLIGVPPGQKPPSQN</sequence>
<organism evidence="3 4">
    <name type="scientific">Penicillium alfredii</name>
    <dbReference type="NCBI Taxonomy" id="1506179"/>
    <lineage>
        <taxon>Eukaryota</taxon>
        <taxon>Fungi</taxon>
        <taxon>Dikarya</taxon>
        <taxon>Ascomycota</taxon>
        <taxon>Pezizomycotina</taxon>
        <taxon>Eurotiomycetes</taxon>
        <taxon>Eurotiomycetidae</taxon>
        <taxon>Eurotiales</taxon>
        <taxon>Aspergillaceae</taxon>
        <taxon>Penicillium</taxon>
    </lineage>
</organism>
<gene>
    <name evidence="3" type="ORF">NUU61_009301</name>
</gene>
<reference evidence="3" key="2">
    <citation type="journal article" date="2023" name="IMA Fungus">
        <title>Comparative genomic study of the Penicillium genus elucidates a diverse pangenome and 15 lateral gene transfer events.</title>
        <authorList>
            <person name="Petersen C."/>
            <person name="Sorensen T."/>
            <person name="Nielsen M.R."/>
            <person name="Sondergaard T.E."/>
            <person name="Sorensen J.L."/>
            <person name="Fitzpatrick D.A."/>
            <person name="Frisvad J.C."/>
            <person name="Nielsen K.L."/>
        </authorList>
    </citation>
    <scope>NUCLEOTIDE SEQUENCE</scope>
    <source>
        <strain evidence="3">IBT 34128</strain>
    </source>
</reference>
<comment type="caution">
    <text evidence="3">The sequence shown here is derived from an EMBL/GenBank/DDBJ whole genome shotgun (WGS) entry which is preliminary data.</text>
</comment>
<evidence type="ECO:0000313" key="4">
    <source>
        <dbReference type="Proteomes" id="UP001141434"/>
    </source>
</evidence>
<feature type="chain" id="PRO_5040765218" evidence="2">
    <location>
        <begin position="21"/>
        <end position="63"/>
    </location>
</feature>
<evidence type="ECO:0000256" key="1">
    <source>
        <dbReference type="SAM" id="MobiDB-lite"/>
    </source>
</evidence>
<name>A0A9W9JXK0_9EURO</name>